<dbReference type="EMBL" id="BAAFRS010000353">
    <property type="protein sequence ID" value="GAB1227729.1"/>
    <property type="molecule type" value="Genomic_DNA"/>
</dbReference>
<evidence type="ECO:0000313" key="2">
    <source>
        <dbReference type="EMBL" id="GAB1227729.1"/>
    </source>
</evidence>
<keyword evidence="1" id="KW-0175">Coiled coil</keyword>
<reference evidence="2 3" key="1">
    <citation type="journal article" date="2019" name="PLoS Negl. Trop. Dis.">
        <title>Whole genome sequencing of Entamoeba nuttalli reveals mammalian host-related molecular signatures and a novel octapeptide-repeat surface protein.</title>
        <authorList>
            <person name="Tanaka M."/>
            <person name="Makiuchi T."/>
            <person name="Komiyama T."/>
            <person name="Shiina T."/>
            <person name="Osaki K."/>
            <person name="Tachibana H."/>
        </authorList>
    </citation>
    <scope>NUCLEOTIDE SEQUENCE [LARGE SCALE GENOMIC DNA]</scope>
    <source>
        <strain evidence="2 3">P19-061405</strain>
    </source>
</reference>
<feature type="coiled-coil region" evidence="1">
    <location>
        <begin position="112"/>
        <end position="149"/>
    </location>
</feature>
<gene>
    <name evidence="2" type="ORF">ENUP19_0353G0025</name>
</gene>
<accession>A0ABQ0DY05</accession>
<comment type="caution">
    <text evidence="2">The sequence shown here is derived from an EMBL/GenBank/DDBJ whole genome shotgun (WGS) entry which is preliminary data.</text>
</comment>
<keyword evidence="3" id="KW-1185">Reference proteome</keyword>
<sequence>MKEAGKDKRIYEVIEKEIMSCEYLKKEKELIINGISYLEIIKIYSSFNVSTVPVIDVNEIYIEGDESEMSNNLYTEDDSKTQGKYTIDDINKMIKTEEKERLNKPDPQLQKIKDALNENEFIKEEQKQMEIELTQRKEFKRKINELINQYIQNTDNLKINNETDNQKVINQLTEKEKEQELINKDKESFEVKEEKPQKIKTKDEIKPKKIQKKGLTSIKNVQKIRKHNLRPRIQSSKAVDFIDEIQINRVSDSKELMKKFGNLGKEADRK</sequence>
<evidence type="ECO:0000256" key="1">
    <source>
        <dbReference type="SAM" id="Coils"/>
    </source>
</evidence>
<protein>
    <submittedName>
        <fullName evidence="2">Uncharacterized protein</fullName>
    </submittedName>
</protein>
<name>A0ABQ0DY05_9EUKA</name>
<organism evidence="2 3">
    <name type="scientific">Entamoeba nuttalli</name>
    <dbReference type="NCBI Taxonomy" id="412467"/>
    <lineage>
        <taxon>Eukaryota</taxon>
        <taxon>Amoebozoa</taxon>
        <taxon>Evosea</taxon>
        <taxon>Archamoebae</taxon>
        <taxon>Mastigamoebida</taxon>
        <taxon>Entamoebidae</taxon>
        <taxon>Entamoeba</taxon>
    </lineage>
</organism>
<dbReference type="Proteomes" id="UP001628156">
    <property type="component" value="Unassembled WGS sequence"/>
</dbReference>
<evidence type="ECO:0000313" key="3">
    <source>
        <dbReference type="Proteomes" id="UP001628156"/>
    </source>
</evidence>
<proteinExistence type="predicted"/>